<gene>
    <name evidence="2" type="ORF">K788_0008584</name>
</gene>
<evidence type="ECO:0000313" key="3">
    <source>
        <dbReference type="Proteomes" id="UP000019146"/>
    </source>
</evidence>
<dbReference type="RefSeq" id="WP_035996064.1">
    <property type="nucleotide sequence ID" value="NZ_CP012748.1"/>
</dbReference>
<dbReference type="Proteomes" id="UP000019146">
    <property type="component" value="Plasmid unnamed"/>
</dbReference>
<geneLocation type="plasmid" evidence="3"/>
<protein>
    <recommendedName>
        <fullName evidence="4">Purine nucleoside phosphorylase</fullName>
    </recommendedName>
</protein>
<evidence type="ECO:0000256" key="1">
    <source>
        <dbReference type="SAM" id="SignalP"/>
    </source>
</evidence>
<reference evidence="2 3" key="1">
    <citation type="journal article" date="2014" name="Genome Announc.">
        <title>Draft Genome Sequence of the Haloacid-Degrading Burkholderia caribensis Strain MBA4.</title>
        <authorList>
            <person name="Pan Y."/>
            <person name="Kong K.F."/>
            <person name="Tsang J.S."/>
        </authorList>
    </citation>
    <scope>NUCLEOTIDE SEQUENCE [LARGE SCALE GENOMIC DNA]</scope>
    <source>
        <strain evidence="2 3">MBA4</strain>
        <plasmid evidence="3">Plasmid</plasmid>
    </source>
</reference>
<feature type="signal peptide" evidence="1">
    <location>
        <begin position="1"/>
        <end position="22"/>
    </location>
</feature>
<dbReference type="Pfam" id="PF13663">
    <property type="entry name" value="DUF4148"/>
    <property type="match status" value="1"/>
</dbReference>
<dbReference type="KEGG" id="bcai:K788_0008584"/>
<feature type="chain" id="PRO_5006054532" description="Purine nucleoside phosphorylase" evidence="1">
    <location>
        <begin position="23"/>
        <end position="98"/>
    </location>
</feature>
<dbReference type="GeneID" id="69974268"/>
<dbReference type="EMBL" id="CP012748">
    <property type="protein sequence ID" value="ALL70850.1"/>
    <property type="molecule type" value="Genomic_DNA"/>
</dbReference>
<accession>A0A0P0RPG1</accession>
<keyword evidence="1" id="KW-0732">Signal</keyword>
<proteinExistence type="predicted"/>
<dbReference type="AlphaFoldDB" id="A0A0P0RPG1"/>
<evidence type="ECO:0000313" key="2">
    <source>
        <dbReference type="EMBL" id="ALL70850.1"/>
    </source>
</evidence>
<evidence type="ECO:0008006" key="4">
    <source>
        <dbReference type="Google" id="ProtNLM"/>
    </source>
</evidence>
<name>A0A0P0RPG1_9BURK</name>
<organism evidence="2 3">
    <name type="scientific">Paraburkholderia caribensis MBA4</name>
    <dbReference type="NCBI Taxonomy" id="1323664"/>
    <lineage>
        <taxon>Bacteria</taxon>
        <taxon>Pseudomonadati</taxon>
        <taxon>Pseudomonadota</taxon>
        <taxon>Betaproteobacteria</taxon>
        <taxon>Burkholderiales</taxon>
        <taxon>Burkholderiaceae</taxon>
        <taxon>Paraburkholderia</taxon>
    </lineage>
</organism>
<sequence length="98" mass="10223">MKLVANVVVLSAVLLLPLAAYAQSSAPLTRAEVRQQVIELENAGYNPSTSDSTAYPENIQAAQMRLDAAKAGGGYGGVVDSSAMSGSGRRFYQGDDSQ</sequence>
<keyword evidence="2" id="KW-0614">Plasmid</keyword>
<dbReference type="InterPro" id="IPR025421">
    <property type="entry name" value="DUF4148"/>
</dbReference>